<dbReference type="InterPro" id="IPR000084">
    <property type="entry name" value="PE-PGRS_N"/>
</dbReference>
<dbReference type="SUPFAM" id="SSF140459">
    <property type="entry name" value="PE/PPE dimer-like"/>
    <property type="match status" value="1"/>
</dbReference>
<dbReference type="Proteomes" id="UP000682202">
    <property type="component" value="Chromosome"/>
</dbReference>
<protein>
    <submittedName>
        <fullName evidence="2">PE domain-containing protein</fullName>
    </submittedName>
</protein>
<evidence type="ECO:0000259" key="1">
    <source>
        <dbReference type="Pfam" id="PF00934"/>
    </source>
</evidence>
<name>A0A975JVM1_9MYCO</name>
<dbReference type="InterPro" id="IPR038332">
    <property type="entry name" value="PPE_sf"/>
</dbReference>
<keyword evidence="3" id="KW-1185">Reference proteome</keyword>
<gene>
    <name evidence="2" type="ORF">F6B93_04925</name>
</gene>
<accession>A0A975JVM1</accession>
<dbReference type="Gene3D" id="1.10.287.850">
    <property type="entry name" value="HP0062-like domain"/>
    <property type="match status" value="1"/>
</dbReference>
<proteinExistence type="predicted"/>
<feature type="domain" description="PE" evidence="1">
    <location>
        <begin position="22"/>
        <end position="91"/>
    </location>
</feature>
<dbReference type="Pfam" id="PF00934">
    <property type="entry name" value="PE"/>
    <property type="match status" value="1"/>
</dbReference>
<reference evidence="2" key="1">
    <citation type="submission" date="2019-12" db="EMBL/GenBank/DDBJ databases">
        <title>Mycobacterium spongiae sp. nov.</title>
        <authorList>
            <person name="Stinear T."/>
        </authorList>
    </citation>
    <scope>NUCLEOTIDE SEQUENCE</scope>
    <source>
        <strain evidence="2">FSD4b-SM</strain>
    </source>
</reference>
<evidence type="ECO:0000313" key="2">
    <source>
        <dbReference type="EMBL" id="QUR66517.1"/>
    </source>
</evidence>
<organism evidence="2 3">
    <name type="scientific">Mycobacterium spongiae</name>
    <dbReference type="NCBI Taxonomy" id="886343"/>
    <lineage>
        <taxon>Bacteria</taxon>
        <taxon>Bacillati</taxon>
        <taxon>Actinomycetota</taxon>
        <taxon>Actinomycetes</taxon>
        <taxon>Mycobacteriales</taxon>
        <taxon>Mycobacteriaceae</taxon>
        <taxon>Mycobacterium</taxon>
    </lineage>
</organism>
<evidence type="ECO:0000313" key="3">
    <source>
        <dbReference type="Proteomes" id="UP000682202"/>
    </source>
</evidence>
<dbReference type="RefSeq" id="WP_211698087.1">
    <property type="nucleotide sequence ID" value="NZ_CP046600.1"/>
</dbReference>
<dbReference type="AlphaFoldDB" id="A0A975JVM1"/>
<dbReference type="KEGG" id="mspg:F6B93_04925"/>
<dbReference type="EMBL" id="CP046600">
    <property type="protein sequence ID" value="QUR66517.1"/>
    <property type="molecule type" value="Genomic_DNA"/>
</dbReference>
<sequence>MRQMSCDPAIYGIALGIVANAARGRAACATASGSVTVIAPAGADEVSVQFASVFASEGAHMLALNTAAQEELSRAGEAFAEIAGIYSVVDHSSAASLA</sequence>